<accession>A0A917E9D8</accession>
<dbReference type="EMBL" id="BMIQ01000007">
    <property type="protein sequence ID" value="GGE16016.1"/>
    <property type="molecule type" value="Genomic_DNA"/>
</dbReference>
<dbReference type="GO" id="GO:0000976">
    <property type="term" value="F:transcription cis-regulatory region binding"/>
    <property type="evidence" value="ECO:0007669"/>
    <property type="project" value="TreeGrafter"/>
</dbReference>
<dbReference type="PRINTS" id="PR00036">
    <property type="entry name" value="HTHLACI"/>
</dbReference>
<gene>
    <name evidence="5" type="ORF">GCM10011390_38870</name>
</gene>
<keyword evidence="1" id="KW-0805">Transcription regulation</keyword>
<dbReference type="InterPro" id="IPR025997">
    <property type="entry name" value="SBP_2_dom"/>
</dbReference>
<dbReference type="PROSITE" id="PS50932">
    <property type="entry name" value="HTH_LACI_2"/>
    <property type="match status" value="1"/>
</dbReference>
<dbReference type="SUPFAM" id="SSF47413">
    <property type="entry name" value="lambda repressor-like DNA-binding domains"/>
    <property type="match status" value="1"/>
</dbReference>
<dbReference type="InterPro" id="IPR000843">
    <property type="entry name" value="HTH_LacI"/>
</dbReference>
<feature type="domain" description="HTH lacI-type" evidence="4">
    <location>
        <begin position="6"/>
        <end position="60"/>
    </location>
</feature>
<dbReference type="PANTHER" id="PTHR30146">
    <property type="entry name" value="LACI-RELATED TRANSCRIPTIONAL REPRESSOR"/>
    <property type="match status" value="1"/>
</dbReference>
<protein>
    <submittedName>
        <fullName evidence="5">LacI family transcriptional regulator</fullName>
    </submittedName>
</protein>
<dbReference type="RefSeq" id="WP_188911531.1">
    <property type="nucleotide sequence ID" value="NZ_BMIQ01000007.1"/>
</dbReference>
<keyword evidence="3" id="KW-0804">Transcription</keyword>
<reference evidence="5" key="2">
    <citation type="submission" date="2020-09" db="EMBL/GenBank/DDBJ databases">
        <authorList>
            <person name="Sun Q."/>
            <person name="Zhou Y."/>
        </authorList>
    </citation>
    <scope>NUCLEOTIDE SEQUENCE</scope>
    <source>
        <strain evidence="5">CGMCC 1.15367</strain>
    </source>
</reference>
<dbReference type="InterPro" id="IPR010982">
    <property type="entry name" value="Lambda_DNA-bd_dom_sf"/>
</dbReference>
<keyword evidence="2" id="KW-0238">DNA-binding</keyword>
<evidence type="ECO:0000256" key="1">
    <source>
        <dbReference type="ARBA" id="ARBA00023015"/>
    </source>
</evidence>
<dbReference type="GO" id="GO:0003700">
    <property type="term" value="F:DNA-binding transcription factor activity"/>
    <property type="evidence" value="ECO:0007669"/>
    <property type="project" value="TreeGrafter"/>
</dbReference>
<dbReference type="PANTHER" id="PTHR30146:SF152">
    <property type="entry name" value="TRANSCRIPTIONAL REGULATORY PROTEIN"/>
    <property type="match status" value="1"/>
</dbReference>
<reference evidence="5" key="1">
    <citation type="journal article" date="2014" name="Int. J. Syst. Evol. Microbiol.">
        <title>Complete genome sequence of Corynebacterium casei LMG S-19264T (=DSM 44701T), isolated from a smear-ripened cheese.</title>
        <authorList>
            <consortium name="US DOE Joint Genome Institute (JGI-PGF)"/>
            <person name="Walter F."/>
            <person name="Albersmeier A."/>
            <person name="Kalinowski J."/>
            <person name="Ruckert C."/>
        </authorList>
    </citation>
    <scope>NUCLEOTIDE SEQUENCE</scope>
    <source>
        <strain evidence="5">CGMCC 1.15367</strain>
    </source>
</reference>
<dbReference type="SMART" id="SM00354">
    <property type="entry name" value="HTH_LACI"/>
    <property type="match status" value="1"/>
</dbReference>
<dbReference type="Proteomes" id="UP000644699">
    <property type="component" value="Unassembled WGS sequence"/>
</dbReference>
<dbReference type="SUPFAM" id="SSF53822">
    <property type="entry name" value="Periplasmic binding protein-like I"/>
    <property type="match status" value="1"/>
</dbReference>
<dbReference type="Gene3D" id="3.40.50.2300">
    <property type="match status" value="2"/>
</dbReference>
<dbReference type="InterPro" id="IPR028082">
    <property type="entry name" value="Peripla_BP_I"/>
</dbReference>
<dbReference type="PROSITE" id="PS00356">
    <property type="entry name" value="HTH_LACI_1"/>
    <property type="match status" value="1"/>
</dbReference>
<dbReference type="AlphaFoldDB" id="A0A917E9D8"/>
<evidence type="ECO:0000256" key="3">
    <source>
        <dbReference type="ARBA" id="ARBA00023163"/>
    </source>
</evidence>
<comment type="caution">
    <text evidence="5">The sequence shown here is derived from an EMBL/GenBank/DDBJ whole genome shotgun (WGS) entry which is preliminary data.</text>
</comment>
<dbReference type="Pfam" id="PF00356">
    <property type="entry name" value="LacI"/>
    <property type="match status" value="1"/>
</dbReference>
<dbReference type="Gene3D" id="1.10.260.40">
    <property type="entry name" value="lambda repressor-like DNA-binding domains"/>
    <property type="match status" value="1"/>
</dbReference>
<name>A0A917E9D8_9HYPH</name>
<dbReference type="Pfam" id="PF13407">
    <property type="entry name" value="Peripla_BP_4"/>
    <property type="match status" value="1"/>
</dbReference>
<evidence type="ECO:0000259" key="4">
    <source>
        <dbReference type="PROSITE" id="PS50932"/>
    </source>
</evidence>
<evidence type="ECO:0000313" key="5">
    <source>
        <dbReference type="EMBL" id="GGE16016.1"/>
    </source>
</evidence>
<sequence>MAGRKATMADVAAAAGVSVATVDRVLNGRGGVAPDKEARILAAARRLRLDRALQLRPNRTLRVAVLIQGPGNPFHAALQAGFDLAARLHAELNLQFLVHHLDPNDPAAIAALVRRQAGRVDGMIVTCPDEPRIGRALRDFAAHRPVVTLATDLPDCGRAAYVGPDDRRAGRVAGDLMGLCLGAAGGRVLLIAGRRDIAGQRQREEGFRAILAERHPGIVVAAVAESREDGERAGHLVLERLGADPAIRGIYHMSAGARPVVEALRRLGRAGETVFVTHELTEDRRALLRERAIAALIDQQPELEARLAVETMARLLGRLDGEVATVLTDFRIYLPENA</sequence>
<dbReference type="CDD" id="cd06307">
    <property type="entry name" value="PBP1_sugar_binding"/>
    <property type="match status" value="1"/>
</dbReference>
<evidence type="ECO:0000256" key="2">
    <source>
        <dbReference type="ARBA" id="ARBA00023125"/>
    </source>
</evidence>
<keyword evidence="6" id="KW-1185">Reference proteome</keyword>
<proteinExistence type="predicted"/>
<evidence type="ECO:0000313" key="6">
    <source>
        <dbReference type="Proteomes" id="UP000644699"/>
    </source>
</evidence>
<organism evidence="5 6">
    <name type="scientific">Aureimonas endophytica</name>
    <dbReference type="NCBI Taxonomy" id="2027858"/>
    <lineage>
        <taxon>Bacteria</taxon>
        <taxon>Pseudomonadati</taxon>
        <taxon>Pseudomonadota</taxon>
        <taxon>Alphaproteobacteria</taxon>
        <taxon>Hyphomicrobiales</taxon>
        <taxon>Aurantimonadaceae</taxon>
        <taxon>Aureimonas</taxon>
    </lineage>
</organism>